<dbReference type="Proteomes" id="UP001152599">
    <property type="component" value="Unassembled WGS sequence"/>
</dbReference>
<gene>
    <name evidence="1" type="primary">porQ</name>
    <name evidence="1" type="ORF">NMK71_08920</name>
</gene>
<sequence>MLLHVAAQDGTRVYEFLNITTSPRQAALGGNAQSMWDSDPNMSLWNPALMNPETHSKLAINYVNYLTDIQSGTASYVYQYNKRNFFSIHGQYVDYGEFIAADEIGNVTGDFNAKDAAITLGYAHNLNDFFTVGANLKYIHSQIESYTSYAAAMDLGVVFHDIDYDTNVALSIRNIGTQFKPYDNLKEPLPIQVNLGISHKLEHVPLEVTATLHDLQKFDISEQYKEDGREVSKMRKAIDHLSLGAEFFPQAGFNLRFGYNFKRGNELSTDATKNFSGFTAGFGLRISSFRLEYAHAQYHSSSNTDHFGLIIDLENFLQPRYY</sequence>
<name>A0A9X4MYV1_9FLAO</name>
<evidence type="ECO:0000313" key="1">
    <source>
        <dbReference type="EMBL" id="MDG4946534.1"/>
    </source>
</evidence>
<dbReference type="Gene3D" id="2.40.160.60">
    <property type="entry name" value="Outer membrane protein transport protein (OMPP1/FadL/TodX)"/>
    <property type="match status" value="1"/>
</dbReference>
<proteinExistence type="predicted"/>
<dbReference type="NCBIfam" id="NF033711">
    <property type="entry name" value="T9SS_PorQ"/>
    <property type="match status" value="1"/>
</dbReference>
<protein>
    <submittedName>
        <fullName evidence="1">Type IX secretion system protein PorQ</fullName>
    </submittedName>
</protein>
<comment type="caution">
    <text evidence="1">The sequence shown here is derived from an EMBL/GenBank/DDBJ whole genome shotgun (WGS) entry which is preliminary data.</text>
</comment>
<dbReference type="NCBIfam" id="NF033709">
    <property type="entry name" value="PorV_fam"/>
    <property type="match status" value="1"/>
</dbReference>
<evidence type="ECO:0000313" key="2">
    <source>
        <dbReference type="Proteomes" id="UP001152599"/>
    </source>
</evidence>
<dbReference type="AlphaFoldDB" id="A0A9X4MYV1"/>
<organism evidence="1 2">
    <name type="scientific">Profundicola chukchiensis</name>
    <dbReference type="NCBI Taxonomy" id="2961959"/>
    <lineage>
        <taxon>Bacteria</taxon>
        <taxon>Pseudomonadati</taxon>
        <taxon>Bacteroidota</taxon>
        <taxon>Flavobacteriia</taxon>
        <taxon>Flavobacteriales</taxon>
        <taxon>Weeksellaceae</taxon>
        <taxon>Profundicola</taxon>
    </lineage>
</organism>
<dbReference type="EMBL" id="JANCMU010000005">
    <property type="protein sequence ID" value="MDG4946534.1"/>
    <property type="molecule type" value="Genomic_DNA"/>
</dbReference>
<keyword evidence="2" id="KW-1185">Reference proteome</keyword>
<accession>A0A9X4MYV1</accession>
<reference evidence="1" key="1">
    <citation type="submission" date="2022-07" db="EMBL/GenBank/DDBJ databases">
        <title>Description and genome-wide analysis of Profundicola chukchiensis gen. nov., sp. nov., marine bacteria isolated from bottom sediments of the Chukchi Sea.</title>
        <authorList>
            <person name="Romanenko L."/>
            <person name="Otstavnykh N."/>
            <person name="Kurilenko V."/>
            <person name="Eremeev V."/>
            <person name="Velansky P."/>
            <person name="Mikhailov V."/>
            <person name="Isaeva M."/>
        </authorList>
    </citation>
    <scope>NUCLEOTIDE SEQUENCE</scope>
    <source>
        <strain evidence="1">KMM 9713</strain>
    </source>
</reference>
<dbReference type="SUPFAM" id="SSF56935">
    <property type="entry name" value="Porins"/>
    <property type="match status" value="1"/>
</dbReference>